<dbReference type="Proteomes" id="UP000247078">
    <property type="component" value="Unassembled WGS sequence"/>
</dbReference>
<keyword evidence="4 5" id="KW-0975">Bacterial flagellum</keyword>
<protein>
    <recommendedName>
        <fullName evidence="5">Flagellar hook-associated protein 2</fullName>
        <shortName evidence="5">HAP2</shortName>
    </recommendedName>
    <alternativeName>
        <fullName evidence="5">Flagellar cap protein</fullName>
    </alternativeName>
</protein>
<evidence type="ECO:0000259" key="6">
    <source>
        <dbReference type="Pfam" id="PF02465"/>
    </source>
</evidence>
<keyword evidence="3" id="KW-0175">Coiled coil</keyword>
<dbReference type="GO" id="GO:0009421">
    <property type="term" value="C:bacterial-type flagellum filament cap"/>
    <property type="evidence" value="ECO:0007669"/>
    <property type="project" value="InterPro"/>
</dbReference>
<dbReference type="OrthoDB" id="9776025at2"/>
<comment type="similarity">
    <text evidence="1 5">Belongs to the FliD family.</text>
</comment>
<organism evidence="8 10">
    <name type="scientific">Paenibacillus pabuli</name>
    <dbReference type="NCBI Taxonomy" id="1472"/>
    <lineage>
        <taxon>Bacteria</taxon>
        <taxon>Bacillati</taxon>
        <taxon>Bacillota</taxon>
        <taxon>Bacilli</taxon>
        <taxon>Bacillales</taxon>
        <taxon>Paenibacillaceae</taxon>
        <taxon>Paenibacillus</taxon>
    </lineage>
</organism>
<dbReference type="EMBL" id="QGTZ01000009">
    <property type="protein sequence ID" value="PWW37452.1"/>
    <property type="molecule type" value="Genomic_DNA"/>
</dbReference>
<dbReference type="AlphaFoldDB" id="A0A855XWI4"/>
<evidence type="ECO:0000256" key="5">
    <source>
        <dbReference type="RuleBase" id="RU362066"/>
    </source>
</evidence>
<evidence type="ECO:0000256" key="3">
    <source>
        <dbReference type="ARBA" id="ARBA00023054"/>
    </source>
</evidence>
<keyword evidence="8" id="KW-0969">Cilium</keyword>
<dbReference type="InterPro" id="IPR040026">
    <property type="entry name" value="FliD"/>
</dbReference>
<comment type="function">
    <text evidence="5">Required for morphogenesis and for the elongation of the flagellar filament by facilitating polymerization of the flagellin monomers at the tip of growing filament. Forms a capping structure, which prevents flagellin subunits (transported through the central channel of the flagellum) from leaking out without polymerization at the distal end.</text>
</comment>
<dbReference type="GO" id="GO:0005576">
    <property type="term" value="C:extracellular region"/>
    <property type="evidence" value="ECO:0007669"/>
    <property type="project" value="UniProtKB-SubCell"/>
</dbReference>
<comment type="subunit">
    <text evidence="2 5">Homopentamer.</text>
</comment>
<feature type="domain" description="Flagellar hook-associated protein 2 C-terminal" evidence="7">
    <location>
        <begin position="241"/>
        <end position="500"/>
    </location>
</feature>
<dbReference type="GO" id="GO:0071973">
    <property type="term" value="P:bacterial-type flagellum-dependent cell motility"/>
    <property type="evidence" value="ECO:0007669"/>
    <property type="project" value="TreeGrafter"/>
</dbReference>
<dbReference type="Pfam" id="PF07195">
    <property type="entry name" value="FliD_C"/>
    <property type="match status" value="1"/>
</dbReference>
<dbReference type="EMBL" id="QLLI01000003">
    <property type="protein sequence ID" value="RAI98870.1"/>
    <property type="molecule type" value="Genomic_DNA"/>
</dbReference>
<feature type="domain" description="Flagellar hook-associated protein 2 N-terminal" evidence="6">
    <location>
        <begin position="9"/>
        <end position="106"/>
    </location>
</feature>
<comment type="caution">
    <text evidence="8">The sequence shown here is derived from an EMBL/GenBank/DDBJ whole genome shotgun (WGS) entry which is preliminary data.</text>
</comment>
<dbReference type="GO" id="GO:0007155">
    <property type="term" value="P:cell adhesion"/>
    <property type="evidence" value="ECO:0007669"/>
    <property type="project" value="InterPro"/>
</dbReference>
<evidence type="ECO:0000313" key="9">
    <source>
        <dbReference type="EMBL" id="RAI98870.1"/>
    </source>
</evidence>
<dbReference type="PANTHER" id="PTHR30288:SF0">
    <property type="entry name" value="FLAGELLAR HOOK-ASSOCIATED PROTEIN 2"/>
    <property type="match status" value="1"/>
</dbReference>
<dbReference type="PANTHER" id="PTHR30288">
    <property type="entry name" value="FLAGELLAR CAP/ASSEMBLY PROTEIN FLID"/>
    <property type="match status" value="1"/>
</dbReference>
<dbReference type="InterPro" id="IPR003481">
    <property type="entry name" value="FliD_N"/>
</dbReference>
<evidence type="ECO:0000313" key="11">
    <source>
        <dbReference type="Proteomes" id="UP000248827"/>
    </source>
</evidence>
<reference evidence="8 10" key="1">
    <citation type="submission" date="2018-05" db="EMBL/GenBank/DDBJ databases">
        <title>Freshwater and sediment microbial communities from various areas in North America, analyzing microbe dynamics in response to fracking.</title>
        <authorList>
            <person name="Lamendella R."/>
        </authorList>
    </citation>
    <scope>NUCLEOTIDE SEQUENCE [LARGE SCALE GENOMIC DNA]</scope>
    <source>
        <strain evidence="8 10">DB-3</strain>
        <strain evidence="9 11">NG-13</strain>
    </source>
</reference>
<keyword evidence="5" id="KW-0964">Secreted</keyword>
<keyword evidence="11" id="KW-1185">Reference proteome</keyword>
<dbReference type="Pfam" id="PF02465">
    <property type="entry name" value="FliD_N"/>
    <property type="match status" value="1"/>
</dbReference>
<proteinExistence type="inferred from homology"/>
<comment type="subcellular location">
    <subcellularLocation>
        <location evidence="5">Secreted</location>
    </subcellularLocation>
    <subcellularLocation>
        <location evidence="5">Bacterial flagellum</location>
    </subcellularLocation>
</comment>
<keyword evidence="8" id="KW-0282">Flagellum</keyword>
<evidence type="ECO:0000256" key="1">
    <source>
        <dbReference type="ARBA" id="ARBA00009764"/>
    </source>
</evidence>
<gene>
    <name evidence="9" type="ORF">DET54_1037</name>
    <name evidence="8" type="ORF">DET56_109339</name>
</gene>
<evidence type="ECO:0000313" key="10">
    <source>
        <dbReference type="Proteomes" id="UP000247078"/>
    </source>
</evidence>
<name>A0A855XWI4_9BACL</name>
<dbReference type="InterPro" id="IPR010809">
    <property type="entry name" value="FliD_C"/>
</dbReference>
<dbReference type="Proteomes" id="UP000248827">
    <property type="component" value="Unassembled WGS sequence"/>
</dbReference>
<evidence type="ECO:0000313" key="8">
    <source>
        <dbReference type="EMBL" id="PWW37452.1"/>
    </source>
</evidence>
<evidence type="ECO:0000256" key="4">
    <source>
        <dbReference type="ARBA" id="ARBA00023143"/>
    </source>
</evidence>
<evidence type="ECO:0000256" key="2">
    <source>
        <dbReference type="ARBA" id="ARBA00011255"/>
    </source>
</evidence>
<sequence length="512" mass="56241">MVTRINGFSGMDVDSLVKNMMAAKRVPLDKLNQEKQLLEWKRDSYRQINSKLYEFKSSKLTDKYGRSDALNAYKALTTGNTDALKAEATAEANGIDMEITVKKLASYATVETTGVGSGKSSSQSLLLMDAERVASNDGKVFSEMSVAEQEAIVKSLENKKYDIKVNGVTFSFTGQTSISTMVSTISSHPDAKATANFDEVTGQLLIRSKTSGAAGKVEVNTTTDNESIISLFKGIKRDLPGEDAEITINGNEVKKNSNNFVINGINLTLVGTTPSDKPVTVTTQRESTKVLDTIKGFVEDYNSLLSLLNAKTNENKYRTFSPLTDEQKKEMKEADITTWTEKAQSGLLKNDDILRSVVSSMRSIITEKLGTLDDIGITTGKYYENGKLILNESKLKEAIADNPQKIIDLLHGPTSAPLSGMFDIMSDKIGTALEQLSERAGTNRFSSDLSGTYKEESVMGRSLKNYNNRIDLMQKNLTTAENRYYKQFEAMEKAMVKLQSQSSNLLSSLGLG</sequence>
<dbReference type="GO" id="GO:0009424">
    <property type="term" value="C:bacterial-type flagellum hook"/>
    <property type="evidence" value="ECO:0007669"/>
    <property type="project" value="UniProtKB-UniRule"/>
</dbReference>
<evidence type="ECO:0000259" key="7">
    <source>
        <dbReference type="Pfam" id="PF07195"/>
    </source>
</evidence>
<accession>A0A855XWI4</accession>
<keyword evidence="8" id="KW-0966">Cell projection</keyword>
<dbReference type="RefSeq" id="WP_110000861.1">
    <property type="nucleotide sequence ID" value="NZ_QGTZ01000009.1"/>
</dbReference>